<dbReference type="OrthoDB" id="6365676at2759"/>
<evidence type="ECO:0000313" key="3">
    <source>
        <dbReference type="Proteomes" id="UP000012174"/>
    </source>
</evidence>
<sequence>MASNNQGVPPIPTGVNASGQQDQQSIGGRLAIIKAHMMLPARYVLTSTNAIRQKWSQLGDDEKERFCHLCGLVSSSKSTKTQHAKESHVGKRCHFPMGNNICGHVFSTEAELVRHLDVHMLPAEVEDGKFLCGWERDSDCANRRNRTGFGMQQSMLRHARKHQAQRARAAGDVVDRPYTAGN</sequence>
<evidence type="ECO:0000313" key="2">
    <source>
        <dbReference type="EMBL" id="EMR65392.1"/>
    </source>
</evidence>
<evidence type="ECO:0008006" key="4">
    <source>
        <dbReference type="Google" id="ProtNLM"/>
    </source>
</evidence>
<dbReference type="KEGG" id="ela:UCREL1_7628"/>
<dbReference type="HOGENOM" id="CLU_1481990_0_0_1"/>
<feature type="region of interest" description="Disordered" evidence="1">
    <location>
        <begin position="1"/>
        <end position="22"/>
    </location>
</feature>
<dbReference type="Gene3D" id="3.30.160.60">
    <property type="entry name" value="Classic Zinc Finger"/>
    <property type="match status" value="1"/>
</dbReference>
<proteinExistence type="predicted"/>
<reference evidence="3" key="1">
    <citation type="journal article" date="2013" name="Genome Announc.">
        <title>Draft genome sequence of the grapevine dieback fungus Eutypa lata UCR-EL1.</title>
        <authorList>
            <person name="Blanco-Ulate B."/>
            <person name="Rolshausen P.E."/>
            <person name="Cantu D."/>
        </authorList>
    </citation>
    <scope>NUCLEOTIDE SEQUENCE [LARGE SCALE GENOMIC DNA]</scope>
    <source>
        <strain evidence="3">UCR-EL1</strain>
    </source>
</reference>
<gene>
    <name evidence="2" type="ORF">UCREL1_7628</name>
</gene>
<dbReference type="Proteomes" id="UP000012174">
    <property type="component" value="Unassembled WGS sequence"/>
</dbReference>
<protein>
    <recommendedName>
        <fullName evidence="4">C2H2-type domain-containing protein</fullName>
    </recommendedName>
</protein>
<accession>M7SMG4</accession>
<dbReference type="EMBL" id="KB706877">
    <property type="protein sequence ID" value="EMR65392.1"/>
    <property type="molecule type" value="Genomic_DNA"/>
</dbReference>
<organism evidence="2 3">
    <name type="scientific">Eutypa lata (strain UCR-EL1)</name>
    <name type="common">Grapevine dieback disease fungus</name>
    <name type="synonym">Eutypa armeniacae</name>
    <dbReference type="NCBI Taxonomy" id="1287681"/>
    <lineage>
        <taxon>Eukaryota</taxon>
        <taxon>Fungi</taxon>
        <taxon>Dikarya</taxon>
        <taxon>Ascomycota</taxon>
        <taxon>Pezizomycotina</taxon>
        <taxon>Sordariomycetes</taxon>
        <taxon>Xylariomycetidae</taxon>
        <taxon>Xylariales</taxon>
        <taxon>Diatrypaceae</taxon>
        <taxon>Eutypa</taxon>
    </lineage>
</organism>
<evidence type="ECO:0000256" key="1">
    <source>
        <dbReference type="SAM" id="MobiDB-lite"/>
    </source>
</evidence>
<keyword evidence="3" id="KW-1185">Reference proteome</keyword>
<name>M7SMG4_EUTLA</name>
<dbReference type="AlphaFoldDB" id="M7SMG4"/>